<dbReference type="STRING" id="507626.LOKO_00716"/>
<proteinExistence type="predicted"/>
<protein>
    <submittedName>
        <fullName evidence="1">Uncharacterized protein</fullName>
    </submittedName>
</protein>
<sequence length="39" mass="4478">MFTLIAEYLAMKHDRHTGDQVTTILNANEHTLDHRVSPT</sequence>
<dbReference type="KEGG" id="hco:LOKO_00716"/>
<dbReference type="AlphaFoldDB" id="A0A109UL12"/>
<dbReference type="Proteomes" id="UP000063387">
    <property type="component" value="Chromosome"/>
</dbReference>
<accession>A0A109UL12</accession>
<evidence type="ECO:0000313" key="1">
    <source>
        <dbReference type="EMBL" id="AMC99797.1"/>
    </source>
</evidence>
<reference evidence="1 2" key="1">
    <citation type="journal article" date="2016" name="Genome Announc.">
        <title>Draft Genome Sequence of 'Halomonas chromatireducens' Strain AGD 8-3, a Haloalkaliphilic Chromate- and Selenite-Reducing Gammaproteobacterium.</title>
        <authorList>
            <person name="Sharko F.S."/>
            <person name="Shapovalova A.A."/>
            <person name="Tsygankova S.V."/>
            <person name="Komova A.V."/>
            <person name="Boulygina E.S."/>
            <person name="Teslyuk A.B."/>
            <person name="Gotovtsev P.M."/>
            <person name="Namsaraev Z.B."/>
            <person name="Khijniak T.V."/>
            <person name="Nedoluzhko A.V."/>
            <person name="Vasilov R.G."/>
        </authorList>
    </citation>
    <scope>NUCLEOTIDE SEQUENCE [LARGE SCALE GENOMIC DNA]</scope>
    <source>
        <strain evidence="1 2">AGD 8-3</strain>
    </source>
</reference>
<organism evidence="1 2">
    <name type="scientific">Halomonas chromatireducens</name>
    <dbReference type="NCBI Taxonomy" id="507626"/>
    <lineage>
        <taxon>Bacteria</taxon>
        <taxon>Pseudomonadati</taxon>
        <taxon>Pseudomonadota</taxon>
        <taxon>Gammaproteobacteria</taxon>
        <taxon>Oceanospirillales</taxon>
        <taxon>Halomonadaceae</taxon>
        <taxon>Halomonas</taxon>
    </lineage>
</organism>
<dbReference type="EMBL" id="CP014226">
    <property type="protein sequence ID" value="AMC99797.1"/>
    <property type="molecule type" value="Genomic_DNA"/>
</dbReference>
<keyword evidence="2" id="KW-1185">Reference proteome</keyword>
<name>A0A109UL12_9GAMM</name>
<evidence type="ECO:0000313" key="2">
    <source>
        <dbReference type="Proteomes" id="UP000063387"/>
    </source>
</evidence>
<gene>
    <name evidence="1" type="ORF">LOKO_00716</name>
</gene>
<dbReference type="PATRIC" id="fig|507626.3.peg.707"/>
<reference evidence="1 2" key="2">
    <citation type="submission" date="2016-02" db="EMBL/GenBank/DDBJ databases">
        <authorList>
            <person name="Wen L."/>
            <person name="He K."/>
            <person name="Yang H."/>
        </authorList>
    </citation>
    <scope>NUCLEOTIDE SEQUENCE [LARGE SCALE GENOMIC DNA]</scope>
    <source>
        <strain evidence="1 2">AGD 8-3</strain>
    </source>
</reference>